<protein>
    <submittedName>
        <fullName evidence="1">Uncharacterized protein</fullName>
    </submittedName>
</protein>
<sequence length="240" mass="24827">MASSGIDENLLKAMLTPLPLDDTVQGTDYPTSVDANRTNNFLRGVIASGTTGRSADLGDSHRTGRTDAWIDAQQNLSSQSSTLTQPTPATADPPIPSLPLRTRVSALKSATGPSSWPIPPPRSASSPLNPTAPVFTPRTNRNSGVGPSMAAQTPTAFGGSAWSLCSPASSASPATPHFTAQSNFATQRPVPSRLGQCVVVPMSPFVPRKPLEPLNTNIMGPGGPDAGMVGANPAQVCPFF</sequence>
<dbReference type="Proteomes" id="UP000814140">
    <property type="component" value="Unassembled WGS sequence"/>
</dbReference>
<dbReference type="EMBL" id="MU277192">
    <property type="protein sequence ID" value="KAI0066695.1"/>
    <property type="molecule type" value="Genomic_DNA"/>
</dbReference>
<comment type="caution">
    <text evidence="1">The sequence shown here is derived from an EMBL/GenBank/DDBJ whole genome shotgun (WGS) entry which is preliminary data.</text>
</comment>
<accession>A0ACB8TE68</accession>
<organism evidence="1 2">
    <name type="scientific">Artomyces pyxidatus</name>
    <dbReference type="NCBI Taxonomy" id="48021"/>
    <lineage>
        <taxon>Eukaryota</taxon>
        <taxon>Fungi</taxon>
        <taxon>Dikarya</taxon>
        <taxon>Basidiomycota</taxon>
        <taxon>Agaricomycotina</taxon>
        <taxon>Agaricomycetes</taxon>
        <taxon>Russulales</taxon>
        <taxon>Auriscalpiaceae</taxon>
        <taxon>Artomyces</taxon>
    </lineage>
</organism>
<reference evidence="1" key="2">
    <citation type="journal article" date="2022" name="New Phytol.">
        <title>Evolutionary transition to the ectomycorrhizal habit in the genomes of a hyperdiverse lineage of mushroom-forming fungi.</title>
        <authorList>
            <person name="Looney B."/>
            <person name="Miyauchi S."/>
            <person name="Morin E."/>
            <person name="Drula E."/>
            <person name="Courty P.E."/>
            <person name="Kohler A."/>
            <person name="Kuo A."/>
            <person name="LaButti K."/>
            <person name="Pangilinan J."/>
            <person name="Lipzen A."/>
            <person name="Riley R."/>
            <person name="Andreopoulos W."/>
            <person name="He G."/>
            <person name="Johnson J."/>
            <person name="Nolan M."/>
            <person name="Tritt A."/>
            <person name="Barry K.W."/>
            <person name="Grigoriev I.V."/>
            <person name="Nagy L.G."/>
            <person name="Hibbett D."/>
            <person name="Henrissat B."/>
            <person name="Matheny P.B."/>
            <person name="Labbe J."/>
            <person name="Martin F.M."/>
        </authorList>
    </citation>
    <scope>NUCLEOTIDE SEQUENCE</scope>
    <source>
        <strain evidence="1">HHB10654</strain>
    </source>
</reference>
<gene>
    <name evidence="1" type="ORF">BV25DRAFT_1820752</name>
</gene>
<keyword evidence="2" id="KW-1185">Reference proteome</keyword>
<name>A0ACB8TE68_9AGAM</name>
<proteinExistence type="predicted"/>
<evidence type="ECO:0000313" key="1">
    <source>
        <dbReference type="EMBL" id="KAI0066695.1"/>
    </source>
</evidence>
<reference evidence="1" key="1">
    <citation type="submission" date="2021-03" db="EMBL/GenBank/DDBJ databases">
        <authorList>
            <consortium name="DOE Joint Genome Institute"/>
            <person name="Ahrendt S."/>
            <person name="Looney B.P."/>
            <person name="Miyauchi S."/>
            <person name="Morin E."/>
            <person name="Drula E."/>
            <person name="Courty P.E."/>
            <person name="Chicoki N."/>
            <person name="Fauchery L."/>
            <person name="Kohler A."/>
            <person name="Kuo A."/>
            <person name="Labutti K."/>
            <person name="Pangilinan J."/>
            <person name="Lipzen A."/>
            <person name="Riley R."/>
            <person name="Andreopoulos W."/>
            <person name="He G."/>
            <person name="Johnson J."/>
            <person name="Barry K.W."/>
            <person name="Grigoriev I.V."/>
            <person name="Nagy L."/>
            <person name="Hibbett D."/>
            <person name="Henrissat B."/>
            <person name="Matheny P.B."/>
            <person name="Labbe J."/>
            <person name="Martin F."/>
        </authorList>
    </citation>
    <scope>NUCLEOTIDE SEQUENCE</scope>
    <source>
        <strain evidence="1">HHB10654</strain>
    </source>
</reference>
<evidence type="ECO:0000313" key="2">
    <source>
        <dbReference type="Proteomes" id="UP000814140"/>
    </source>
</evidence>